<reference evidence="17" key="2">
    <citation type="journal article" date="2024" name="Plant">
        <title>Genomic evolution and insights into agronomic trait innovations of Sesamum species.</title>
        <authorList>
            <person name="Miao H."/>
            <person name="Wang L."/>
            <person name="Qu L."/>
            <person name="Liu H."/>
            <person name="Sun Y."/>
            <person name="Le M."/>
            <person name="Wang Q."/>
            <person name="Wei S."/>
            <person name="Zheng Y."/>
            <person name="Lin W."/>
            <person name="Duan Y."/>
            <person name="Cao H."/>
            <person name="Xiong S."/>
            <person name="Wang X."/>
            <person name="Wei L."/>
            <person name="Li C."/>
            <person name="Ma Q."/>
            <person name="Ju M."/>
            <person name="Zhao R."/>
            <person name="Li G."/>
            <person name="Mu C."/>
            <person name="Tian Q."/>
            <person name="Mei H."/>
            <person name="Zhang T."/>
            <person name="Gao T."/>
            <person name="Zhang H."/>
        </authorList>
    </citation>
    <scope>NUCLEOTIDE SEQUENCE</scope>
    <source>
        <strain evidence="17">G02</strain>
    </source>
</reference>
<evidence type="ECO:0000256" key="14">
    <source>
        <dbReference type="ARBA" id="ARBA00023277"/>
    </source>
</evidence>
<comment type="cofactor">
    <cofactor evidence="1">
        <name>Mg(2+)</name>
        <dbReference type="ChEBI" id="CHEBI:18420"/>
    </cofactor>
</comment>
<protein>
    <recommendedName>
        <fullName evidence="15">alpha-glucan, water dikinase</fullName>
        <ecNumber evidence="15">2.7.9.4</ecNumber>
    </recommendedName>
</protein>
<dbReference type="GO" id="GO:0050521">
    <property type="term" value="F:alpha-glucan, water dikinase activity"/>
    <property type="evidence" value="ECO:0007669"/>
    <property type="project" value="UniProtKB-EC"/>
</dbReference>
<evidence type="ECO:0000256" key="1">
    <source>
        <dbReference type="ARBA" id="ARBA00001946"/>
    </source>
</evidence>
<comment type="similarity">
    <text evidence="3">Belongs to the PEP-utilizing enzyme family.</text>
</comment>
<name>A0AAW2MZP2_SESRA</name>
<evidence type="ECO:0000256" key="7">
    <source>
        <dbReference type="ARBA" id="ARBA00022679"/>
    </source>
</evidence>
<evidence type="ECO:0000256" key="4">
    <source>
        <dbReference type="ARBA" id="ARBA00011738"/>
    </source>
</evidence>
<keyword evidence="11" id="KW-0067">ATP-binding</keyword>
<keyword evidence="5" id="KW-0150">Chloroplast</keyword>
<keyword evidence="7" id="KW-0808">Transferase</keyword>
<keyword evidence="9" id="KW-0547">Nucleotide-binding</keyword>
<evidence type="ECO:0000256" key="9">
    <source>
        <dbReference type="ARBA" id="ARBA00022741"/>
    </source>
</evidence>
<dbReference type="Pfam" id="PF01326">
    <property type="entry name" value="PPDK_N"/>
    <property type="match status" value="1"/>
</dbReference>
<evidence type="ECO:0000256" key="12">
    <source>
        <dbReference type="ARBA" id="ARBA00022842"/>
    </source>
</evidence>
<evidence type="ECO:0000256" key="2">
    <source>
        <dbReference type="ARBA" id="ARBA00004229"/>
    </source>
</evidence>
<evidence type="ECO:0000256" key="8">
    <source>
        <dbReference type="ARBA" id="ARBA00022723"/>
    </source>
</evidence>
<dbReference type="AlphaFoldDB" id="A0AAW2MZP2"/>
<dbReference type="GO" id="GO:0005524">
    <property type="term" value="F:ATP binding"/>
    <property type="evidence" value="ECO:0007669"/>
    <property type="project" value="UniProtKB-KW"/>
</dbReference>
<dbReference type="InterPro" id="IPR002192">
    <property type="entry name" value="PPDK_AMP/ATP-bd"/>
</dbReference>
<reference evidence="17" key="1">
    <citation type="submission" date="2020-06" db="EMBL/GenBank/DDBJ databases">
        <authorList>
            <person name="Li T."/>
            <person name="Hu X."/>
            <person name="Zhang T."/>
            <person name="Song X."/>
            <person name="Zhang H."/>
            <person name="Dai N."/>
            <person name="Sheng W."/>
            <person name="Hou X."/>
            <person name="Wei L."/>
        </authorList>
    </citation>
    <scope>NUCLEOTIDE SEQUENCE</scope>
    <source>
        <strain evidence="17">G02</strain>
        <tissue evidence="17">Leaf</tissue>
    </source>
</reference>
<dbReference type="EC" id="2.7.9.4" evidence="15"/>
<gene>
    <name evidence="17" type="ORF">Sradi_4823400</name>
</gene>
<keyword evidence="13" id="KW-0809">Transit peptide</keyword>
<sequence length="397" mass="43843">MSNTVGNNLLRQSLLSPTVLEHQSRINSSTCIRGNTFFQPQANSLIHKTPISTEFRGNRLTIQKNKLQMGKQRAVSRSTRAVLAAHPSSVVGAKSRNIAHLKGKVPSWVNIPTSVALPFGVFETVLSDNLNQDVAKRLEVLKKKLEEGNFSALGEIRSTVLELSAPPQLVKELKEKMKNSGMPWPGDEGAQRWEQAWTAIKKVWASKWNERAYFSTRKVKLEHDYLCMAVLVQEIINADYAFVIHTTNPSSGDSSEIYAEVVKGLGETLVGAYPGRALSFISKKNDLNSPQVLGYPSKPIGLFIRRSIIFRSDSNGEDLEGYAGAGLYDSVPMDEEEQVVLDYSSDALIIDGNFRRSILSSIARAGSAIEDLYGSAQDIEGVVKDGKIYVVQTRPQM</sequence>
<accession>A0AAW2MZP2</accession>
<dbReference type="SUPFAM" id="SSF56059">
    <property type="entry name" value="Glutathione synthetase ATP-binding domain-like"/>
    <property type="match status" value="1"/>
</dbReference>
<proteinExistence type="inferred from homology"/>
<evidence type="ECO:0000259" key="16">
    <source>
        <dbReference type="Pfam" id="PF01326"/>
    </source>
</evidence>
<dbReference type="PANTHER" id="PTHR46999">
    <property type="entry name" value="ALPHA-GLUCAN WATER DIKINASE 1, CHLOROPLASTIC-RELATED"/>
    <property type="match status" value="1"/>
</dbReference>
<comment type="subcellular location">
    <subcellularLocation>
        <location evidence="2">Plastid</location>
        <location evidence="2">Chloroplast</location>
    </subcellularLocation>
</comment>
<keyword evidence="10" id="KW-0418">Kinase</keyword>
<keyword evidence="8" id="KW-0479">Metal-binding</keyword>
<keyword evidence="12" id="KW-0460">Magnesium</keyword>
<evidence type="ECO:0000256" key="6">
    <source>
        <dbReference type="ARBA" id="ARBA00022640"/>
    </source>
</evidence>
<dbReference type="GO" id="GO:0009507">
    <property type="term" value="C:chloroplast"/>
    <property type="evidence" value="ECO:0007669"/>
    <property type="project" value="UniProtKB-SubCell"/>
</dbReference>
<dbReference type="PANTHER" id="PTHR46999:SF1">
    <property type="entry name" value="ALPHA-GLUCAN WATER DIKINASE 1, CHLOROPLASTIC"/>
    <property type="match status" value="1"/>
</dbReference>
<evidence type="ECO:0000256" key="10">
    <source>
        <dbReference type="ARBA" id="ARBA00022777"/>
    </source>
</evidence>
<dbReference type="FunFam" id="3.30.1490.20:FF:000033">
    <property type="entry name" value="alpha-glucan water dikinase, chloroplastic isoform X2"/>
    <property type="match status" value="1"/>
</dbReference>
<dbReference type="Gene3D" id="3.30.470.20">
    <property type="entry name" value="ATP-grasp fold, B domain"/>
    <property type="match status" value="1"/>
</dbReference>
<evidence type="ECO:0000256" key="5">
    <source>
        <dbReference type="ARBA" id="ARBA00022528"/>
    </source>
</evidence>
<evidence type="ECO:0000256" key="15">
    <source>
        <dbReference type="ARBA" id="ARBA00066331"/>
    </source>
</evidence>
<evidence type="ECO:0000256" key="13">
    <source>
        <dbReference type="ARBA" id="ARBA00022946"/>
    </source>
</evidence>
<dbReference type="EMBL" id="JACGWJ010000021">
    <property type="protein sequence ID" value="KAL0336115.1"/>
    <property type="molecule type" value="Genomic_DNA"/>
</dbReference>
<evidence type="ECO:0000256" key="11">
    <source>
        <dbReference type="ARBA" id="ARBA00022840"/>
    </source>
</evidence>
<comment type="subunit">
    <text evidence="4">Homodimer.</text>
</comment>
<dbReference type="GO" id="GO:0046872">
    <property type="term" value="F:metal ion binding"/>
    <property type="evidence" value="ECO:0007669"/>
    <property type="project" value="UniProtKB-KW"/>
</dbReference>
<evidence type="ECO:0000256" key="3">
    <source>
        <dbReference type="ARBA" id="ARBA00007837"/>
    </source>
</evidence>
<feature type="domain" description="Pyruvate phosphate dikinase AMP/ATP-binding" evidence="16">
    <location>
        <begin position="194"/>
        <end position="271"/>
    </location>
</feature>
<evidence type="ECO:0000313" key="17">
    <source>
        <dbReference type="EMBL" id="KAL0336115.1"/>
    </source>
</evidence>
<keyword evidence="6" id="KW-0934">Plastid</keyword>
<organism evidence="17">
    <name type="scientific">Sesamum radiatum</name>
    <name type="common">Black benniseed</name>
    <dbReference type="NCBI Taxonomy" id="300843"/>
    <lineage>
        <taxon>Eukaryota</taxon>
        <taxon>Viridiplantae</taxon>
        <taxon>Streptophyta</taxon>
        <taxon>Embryophyta</taxon>
        <taxon>Tracheophyta</taxon>
        <taxon>Spermatophyta</taxon>
        <taxon>Magnoliopsida</taxon>
        <taxon>eudicotyledons</taxon>
        <taxon>Gunneridae</taxon>
        <taxon>Pentapetalae</taxon>
        <taxon>asterids</taxon>
        <taxon>lamiids</taxon>
        <taxon>Lamiales</taxon>
        <taxon>Pedaliaceae</taxon>
        <taxon>Sesamum</taxon>
    </lineage>
</organism>
<dbReference type="Gene3D" id="3.30.1490.20">
    <property type="entry name" value="ATP-grasp fold, A domain"/>
    <property type="match status" value="2"/>
</dbReference>
<dbReference type="InterPro" id="IPR013815">
    <property type="entry name" value="ATP_grasp_subdomain_1"/>
</dbReference>
<comment type="caution">
    <text evidence="17">The sequence shown here is derived from an EMBL/GenBank/DDBJ whole genome shotgun (WGS) entry which is preliminary data.</text>
</comment>
<keyword evidence="14" id="KW-0119">Carbohydrate metabolism</keyword>